<name>A0A3A4NNU5_ABYX5</name>
<reference evidence="2 3" key="1">
    <citation type="journal article" date="2017" name="ISME J.">
        <title>Energy and carbon metabolisms in a deep terrestrial subsurface fluid microbial community.</title>
        <authorList>
            <person name="Momper L."/>
            <person name="Jungbluth S.P."/>
            <person name="Lee M.D."/>
            <person name="Amend J.P."/>
        </authorList>
    </citation>
    <scope>NUCLEOTIDE SEQUENCE [LARGE SCALE GENOMIC DNA]</scope>
    <source>
        <strain evidence="2">SURF_5</strain>
    </source>
</reference>
<dbReference type="Pfam" id="PF02579">
    <property type="entry name" value="Nitro_FeMo-Co"/>
    <property type="match status" value="1"/>
</dbReference>
<dbReference type="Gene3D" id="3.30.420.130">
    <property type="entry name" value="Dinitrogenase iron-molybdenum cofactor biosynthesis domain"/>
    <property type="match status" value="1"/>
</dbReference>
<accession>A0A3A4NNU5</accession>
<organism evidence="2 3">
    <name type="scientific">Abyssobacteria bacterium (strain SURF_5)</name>
    <dbReference type="NCBI Taxonomy" id="2093360"/>
    <lineage>
        <taxon>Bacteria</taxon>
        <taxon>Pseudomonadati</taxon>
        <taxon>Candidatus Hydrogenedentota</taxon>
        <taxon>Candidatus Abyssobacteria</taxon>
    </lineage>
</organism>
<dbReference type="EMBL" id="QZKU01000061">
    <property type="protein sequence ID" value="RJP22127.1"/>
    <property type="molecule type" value="Genomic_DNA"/>
</dbReference>
<dbReference type="SUPFAM" id="SSF53146">
    <property type="entry name" value="Nitrogenase accessory factor-like"/>
    <property type="match status" value="1"/>
</dbReference>
<dbReference type="InterPro" id="IPR003731">
    <property type="entry name" value="Di-Nase_FeMo-co_biosynth"/>
</dbReference>
<dbReference type="InterPro" id="IPR036105">
    <property type="entry name" value="DiNase_FeMo-co_biosyn_sf"/>
</dbReference>
<dbReference type="Proteomes" id="UP000265882">
    <property type="component" value="Unassembled WGS sequence"/>
</dbReference>
<comment type="caution">
    <text evidence="2">The sequence shown here is derived from an EMBL/GenBank/DDBJ whole genome shotgun (WGS) entry which is preliminary data.</text>
</comment>
<dbReference type="AlphaFoldDB" id="A0A3A4NNU5"/>
<feature type="domain" description="Dinitrogenase iron-molybdenum cofactor biosynthesis" evidence="1">
    <location>
        <begin position="19"/>
        <end position="106"/>
    </location>
</feature>
<sequence>MLFRETEEQKMKVAFPVWQSRISPVFDTAEHLVILEVEEGHEVARMEYPIIGLPPAQRAKRLEELEVDSLICGAVSRHLANMLKANGIEVIPWISGAVDDVLPRYLNGLPLDGPFLMPGCNRQNRRQCRRARRHMTKYPEETL</sequence>
<gene>
    <name evidence="2" type="ORF">C4520_08700</name>
</gene>
<evidence type="ECO:0000313" key="3">
    <source>
        <dbReference type="Proteomes" id="UP000265882"/>
    </source>
</evidence>
<evidence type="ECO:0000313" key="2">
    <source>
        <dbReference type="EMBL" id="RJP22127.1"/>
    </source>
</evidence>
<protein>
    <recommendedName>
        <fullName evidence="1">Dinitrogenase iron-molybdenum cofactor biosynthesis domain-containing protein</fullName>
    </recommendedName>
</protein>
<evidence type="ECO:0000259" key="1">
    <source>
        <dbReference type="Pfam" id="PF02579"/>
    </source>
</evidence>
<proteinExistence type="predicted"/>